<dbReference type="Proteomes" id="UP000295444">
    <property type="component" value="Unassembled WGS sequence"/>
</dbReference>
<protein>
    <submittedName>
        <fullName evidence="1">Uncharacterized protein</fullName>
    </submittedName>
</protein>
<comment type="caution">
    <text evidence="1">The sequence shown here is derived from an EMBL/GenBank/DDBJ whole genome shotgun (WGS) entry which is preliminary data.</text>
</comment>
<sequence length="89" mass="9515">MISAIVIGVNPVADGVESVSDQPDSKYVPVVDAFGRPRLLGINLSDDDRHVLISTPPGEAVLIAPDTVEELVTALRELRAEAVNRAARR</sequence>
<accession>A0A4R6SDB1</accession>
<dbReference type="EMBL" id="SNXZ01000003">
    <property type="protein sequence ID" value="TDP97613.1"/>
    <property type="molecule type" value="Genomic_DNA"/>
</dbReference>
<keyword evidence="2" id="KW-1185">Reference proteome</keyword>
<name>A0A4R6SDB1_LABRH</name>
<dbReference type="AlphaFoldDB" id="A0A4R6SDB1"/>
<organism evidence="1 2">
    <name type="scientific">Labedaea rhizosphaerae</name>
    <dbReference type="NCBI Taxonomy" id="598644"/>
    <lineage>
        <taxon>Bacteria</taxon>
        <taxon>Bacillati</taxon>
        <taxon>Actinomycetota</taxon>
        <taxon>Actinomycetes</taxon>
        <taxon>Pseudonocardiales</taxon>
        <taxon>Pseudonocardiaceae</taxon>
        <taxon>Labedaea</taxon>
    </lineage>
</organism>
<evidence type="ECO:0000313" key="2">
    <source>
        <dbReference type="Proteomes" id="UP000295444"/>
    </source>
</evidence>
<evidence type="ECO:0000313" key="1">
    <source>
        <dbReference type="EMBL" id="TDP97613.1"/>
    </source>
</evidence>
<gene>
    <name evidence="1" type="ORF">EV186_103577</name>
</gene>
<reference evidence="1 2" key="1">
    <citation type="submission" date="2019-03" db="EMBL/GenBank/DDBJ databases">
        <title>Genomic Encyclopedia of Type Strains, Phase IV (KMG-IV): sequencing the most valuable type-strain genomes for metagenomic binning, comparative biology and taxonomic classification.</title>
        <authorList>
            <person name="Goeker M."/>
        </authorList>
    </citation>
    <scope>NUCLEOTIDE SEQUENCE [LARGE SCALE GENOMIC DNA]</scope>
    <source>
        <strain evidence="1 2">DSM 45361</strain>
    </source>
</reference>
<proteinExistence type="predicted"/>